<feature type="domain" description="SIS" evidence="2">
    <location>
        <begin position="28"/>
        <end position="175"/>
    </location>
</feature>
<dbReference type="Pfam" id="PF01380">
    <property type="entry name" value="SIS"/>
    <property type="match status" value="1"/>
</dbReference>
<proteinExistence type="predicted"/>
<evidence type="ECO:0000313" key="4">
    <source>
        <dbReference type="Proteomes" id="UP000321558"/>
    </source>
</evidence>
<dbReference type="CDD" id="cd05008">
    <property type="entry name" value="SIS_GlmS_GlmD_1"/>
    <property type="match status" value="1"/>
</dbReference>
<reference evidence="3 4" key="1">
    <citation type="submission" date="2019-07" db="EMBL/GenBank/DDBJ databases">
        <title>Whole genome shotgun sequence of Oceanobacillus sojae NBRC 105379.</title>
        <authorList>
            <person name="Hosoyama A."/>
            <person name="Uohara A."/>
            <person name="Ohji S."/>
            <person name="Ichikawa N."/>
        </authorList>
    </citation>
    <scope>NUCLEOTIDE SEQUENCE [LARGE SCALE GENOMIC DNA]</scope>
    <source>
        <strain evidence="3 4">NBRC 105379</strain>
    </source>
</reference>
<dbReference type="GO" id="GO:0006487">
    <property type="term" value="P:protein N-linked glycosylation"/>
    <property type="evidence" value="ECO:0007669"/>
    <property type="project" value="TreeGrafter"/>
</dbReference>
<comment type="caution">
    <text evidence="3">The sequence shown here is derived from an EMBL/GenBank/DDBJ whole genome shotgun (WGS) entry which is preliminary data.</text>
</comment>
<protein>
    <submittedName>
        <fullName evidence="3">SIS domain-containing protein</fullName>
    </submittedName>
</protein>
<dbReference type="AlphaFoldDB" id="A0A511ZI58"/>
<organism evidence="3 4">
    <name type="scientific">Oceanobacillus sojae</name>
    <dbReference type="NCBI Taxonomy" id="582851"/>
    <lineage>
        <taxon>Bacteria</taxon>
        <taxon>Bacillati</taxon>
        <taxon>Bacillota</taxon>
        <taxon>Bacilli</taxon>
        <taxon>Bacillales</taxon>
        <taxon>Bacillaceae</taxon>
        <taxon>Oceanobacillus</taxon>
    </lineage>
</organism>
<keyword evidence="1" id="KW-0677">Repeat</keyword>
<accession>A0A511ZI58</accession>
<name>A0A511ZI58_9BACI</name>
<dbReference type="InterPro" id="IPR046348">
    <property type="entry name" value="SIS_dom_sf"/>
</dbReference>
<dbReference type="Proteomes" id="UP000321558">
    <property type="component" value="Unassembled WGS sequence"/>
</dbReference>
<dbReference type="Gene3D" id="3.40.50.10490">
    <property type="entry name" value="Glucose-6-phosphate isomerase like protein, domain 1"/>
    <property type="match status" value="2"/>
</dbReference>
<dbReference type="PANTHER" id="PTHR10937:SF17">
    <property type="entry name" value="GLUCOSAMINE-FRUCTOSE-6-PHOSPHATE AMINOTRANSFERASE"/>
    <property type="match status" value="1"/>
</dbReference>
<dbReference type="PROSITE" id="PS51464">
    <property type="entry name" value="SIS"/>
    <property type="match status" value="1"/>
</dbReference>
<dbReference type="GO" id="GO:0006002">
    <property type="term" value="P:fructose 6-phosphate metabolic process"/>
    <property type="evidence" value="ECO:0007669"/>
    <property type="project" value="TreeGrafter"/>
</dbReference>
<sequence>MSMIEVINRIPTQLQKIGQNKEGLKLKLKEFLKADSEIRRIVIIASGTSYNAAFTTKHFAENINQVPVDIIYPNMFVHYYNHSLLDEKNLYIFISQGGKTKLVYEALQIVKNKKYRTISLTETLNSPIADIADIALEIGSENEEYLYRTLGYSATCATLSWIYISLLDICDKINEEEIDIYMQDYHSMIKNLMKIKENTIEWYKKHKFELMQKHNFLFAGTNDLWAVAQEADIKFMEMLPVFTNSFELEELIHGPQNSFNQNIGYFILSRSTEDREKARSIAAFIEKEISSCYLIGDYDEASFNVSPESKYFSNLEYITYFQVLAYMLSTDRGRDLTKGIYPRVVDYINKSL</sequence>
<dbReference type="GO" id="GO:0097367">
    <property type="term" value="F:carbohydrate derivative binding"/>
    <property type="evidence" value="ECO:0007669"/>
    <property type="project" value="InterPro"/>
</dbReference>
<dbReference type="InterPro" id="IPR001347">
    <property type="entry name" value="SIS_dom"/>
</dbReference>
<keyword evidence="4" id="KW-1185">Reference proteome</keyword>
<evidence type="ECO:0000259" key="2">
    <source>
        <dbReference type="PROSITE" id="PS51464"/>
    </source>
</evidence>
<dbReference type="GO" id="GO:0004360">
    <property type="term" value="F:glutamine-fructose-6-phosphate transaminase (isomerizing) activity"/>
    <property type="evidence" value="ECO:0007669"/>
    <property type="project" value="TreeGrafter"/>
</dbReference>
<dbReference type="PANTHER" id="PTHR10937">
    <property type="entry name" value="GLUCOSAMINE--FRUCTOSE-6-PHOSPHATE AMINOTRANSFERASE, ISOMERIZING"/>
    <property type="match status" value="1"/>
</dbReference>
<dbReference type="SUPFAM" id="SSF53697">
    <property type="entry name" value="SIS domain"/>
    <property type="match status" value="1"/>
</dbReference>
<dbReference type="EMBL" id="BJYM01000006">
    <property type="protein sequence ID" value="GEN87125.1"/>
    <property type="molecule type" value="Genomic_DNA"/>
</dbReference>
<evidence type="ECO:0000313" key="3">
    <source>
        <dbReference type="EMBL" id="GEN87125.1"/>
    </source>
</evidence>
<dbReference type="InterPro" id="IPR035466">
    <property type="entry name" value="GlmS/AgaS_SIS"/>
</dbReference>
<dbReference type="RefSeq" id="WP_186813605.1">
    <property type="nucleotide sequence ID" value="NZ_BJYM01000006.1"/>
</dbReference>
<dbReference type="STRING" id="582851.GCA_900162665_00989"/>
<evidence type="ECO:0000256" key="1">
    <source>
        <dbReference type="ARBA" id="ARBA00022737"/>
    </source>
</evidence>
<dbReference type="GO" id="GO:0006047">
    <property type="term" value="P:UDP-N-acetylglucosamine metabolic process"/>
    <property type="evidence" value="ECO:0007669"/>
    <property type="project" value="TreeGrafter"/>
</dbReference>
<gene>
    <name evidence="3" type="ORF">OSO01_18640</name>
</gene>